<gene>
    <name evidence="2" type="ORF">AVDCRST_MAG89-3819</name>
</gene>
<dbReference type="AlphaFoldDB" id="A0A6J4MKC4"/>
<feature type="compositionally biased region" description="Low complexity" evidence="1">
    <location>
        <begin position="9"/>
        <end position="25"/>
    </location>
</feature>
<proteinExistence type="predicted"/>
<protein>
    <submittedName>
        <fullName evidence="2">Uncharacterized protein</fullName>
    </submittedName>
</protein>
<evidence type="ECO:0000313" key="2">
    <source>
        <dbReference type="EMBL" id="CAA9362182.1"/>
    </source>
</evidence>
<feature type="region of interest" description="Disordered" evidence="1">
    <location>
        <begin position="1"/>
        <end position="34"/>
    </location>
</feature>
<accession>A0A6J4MKC4</accession>
<organism evidence="2">
    <name type="scientific">uncultured Gemmatimonadota bacterium</name>
    <dbReference type="NCBI Taxonomy" id="203437"/>
    <lineage>
        <taxon>Bacteria</taxon>
        <taxon>Pseudomonadati</taxon>
        <taxon>Gemmatimonadota</taxon>
        <taxon>environmental samples</taxon>
    </lineage>
</organism>
<dbReference type="EMBL" id="CADCTV010000802">
    <property type="protein sequence ID" value="CAA9362182.1"/>
    <property type="molecule type" value="Genomic_DNA"/>
</dbReference>
<name>A0A6J4MKC4_9BACT</name>
<sequence length="110" mass="12368">MRPEHNELPEAAPEAHAPDAEAPNPRRGKPYYTPPGYGVMSVCQPPAVPYGTYFSDAPSTTRAEPDYREMTAALFQRVVGVRRQIADDRREIDRLRRETRAILDSLPAFA</sequence>
<reference evidence="2" key="1">
    <citation type="submission" date="2020-02" db="EMBL/GenBank/DDBJ databases">
        <authorList>
            <person name="Meier V. D."/>
        </authorList>
    </citation>
    <scope>NUCLEOTIDE SEQUENCE</scope>
    <source>
        <strain evidence="2">AVDCRST_MAG89</strain>
    </source>
</reference>
<evidence type="ECO:0000256" key="1">
    <source>
        <dbReference type="SAM" id="MobiDB-lite"/>
    </source>
</evidence>